<dbReference type="GO" id="GO:0030527">
    <property type="term" value="F:structural constituent of chromatin"/>
    <property type="evidence" value="ECO:0007669"/>
    <property type="project" value="InterPro"/>
</dbReference>
<dbReference type="EMBL" id="AONQ01000038">
    <property type="protein sequence ID" value="EME69261.1"/>
    <property type="molecule type" value="Genomic_DNA"/>
</dbReference>
<accession>M2Y881</accession>
<evidence type="ECO:0000313" key="4">
    <source>
        <dbReference type="Proteomes" id="UP000011744"/>
    </source>
</evidence>
<evidence type="ECO:0000256" key="2">
    <source>
        <dbReference type="ARBA" id="ARBA00023125"/>
    </source>
</evidence>
<proteinExistence type="inferred from homology"/>
<comment type="similarity">
    <text evidence="1">Belongs to the bacterial histone-like protein family.</text>
</comment>
<evidence type="ECO:0000313" key="3">
    <source>
        <dbReference type="EMBL" id="EME69261.1"/>
    </source>
</evidence>
<dbReference type="InterPro" id="IPR010992">
    <property type="entry name" value="IHF-like_DNA-bd_dom_sf"/>
</dbReference>
<protein>
    <submittedName>
        <fullName evidence="3">Nucleoid DNA-binding protein</fullName>
    </submittedName>
</protein>
<comment type="caution">
    <text evidence="3">The sequence shown here is derived from an EMBL/GenBank/DDBJ whole genome shotgun (WGS) entry which is preliminary data.</text>
</comment>
<dbReference type="PATRIC" id="fig|1244869.3.peg.2834"/>
<keyword evidence="4" id="KW-1185">Reference proteome</keyword>
<gene>
    <name evidence="3" type="ORF">H261_14065</name>
</gene>
<dbReference type="Pfam" id="PF00216">
    <property type="entry name" value="Bac_DNA_binding"/>
    <property type="match status" value="1"/>
</dbReference>
<dbReference type="Proteomes" id="UP000011744">
    <property type="component" value="Unassembled WGS sequence"/>
</dbReference>
<name>M2Y881_9PROT</name>
<keyword evidence="2 3" id="KW-0238">DNA-binding</keyword>
<organism evidence="3 4">
    <name type="scientific">Paramagnetospirillum caucaseum</name>
    <dbReference type="NCBI Taxonomy" id="1244869"/>
    <lineage>
        <taxon>Bacteria</taxon>
        <taxon>Pseudomonadati</taxon>
        <taxon>Pseudomonadota</taxon>
        <taxon>Alphaproteobacteria</taxon>
        <taxon>Rhodospirillales</taxon>
        <taxon>Magnetospirillaceae</taxon>
        <taxon>Paramagnetospirillum</taxon>
    </lineage>
</organism>
<reference evidence="3 4" key="1">
    <citation type="journal article" date="2014" name="Genome Announc.">
        <title>Draft Genome Sequence of Magnetospirillum sp. Strain SO-1, a Freshwater Magnetotactic Bacterium Isolated from the Ol'khovka River, Russia.</title>
        <authorList>
            <person name="Grouzdev D.S."/>
            <person name="Dziuba M.V."/>
            <person name="Sukhacheva M.S."/>
            <person name="Mardanov A.V."/>
            <person name="Beletskiy A.V."/>
            <person name="Kuznetsov B.B."/>
            <person name="Skryabin K.G."/>
        </authorList>
    </citation>
    <scope>NUCLEOTIDE SEQUENCE [LARGE SCALE GENOMIC DNA]</scope>
    <source>
        <strain evidence="3 4">SO-1</strain>
    </source>
</reference>
<dbReference type="SUPFAM" id="SSF47729">
    <property type="entry name" value="IHF-like DNA-binding proteins"/>
    <property type="match status" value="1"/>
</dbReference>
<dbReference type="GO" id="GO:0003677">
    <property type="term" value="F:DNA binding"/>
    <property type="evidence" value="ECO:0007669"/>
    <property type="project" value="UniProtKB-KW"/>
</dbReference>
<dbReference type="InterPro" id="IPR000119">
    <property type="entry name" value="Hist_DNA-bd"/>
</dbReference>
<sequence length="48" mass="4931">MKADGSFRLAGFGSFSKSERAPKTGEAIEIAATIAIRFSAAAALKTAL</sequence>
<dbReference type="Gene3D" id="4.10.520.10">
    <property type="entry name" value="IHF-like DNA-binding proteins"/>
    <property type="match status" value="1"/>
</dbReference>
<dbReference type="STRING" id="1244869.H261_14065"/>
<dbReference type="AlphaFoldDB" id="M2Y881"/>
<evidence type="ECO:0000256" key="1">
    <source>
        <dbReference type="ARBA" id="ARBA00010529"/>
    </source>
</evidence>